<comment type="caution">
    <text evidence="1">The sequence shown here is derived from an EMBL/GenBank/DDBJ whole genome shotgun (WGS) entry which is preliminary data.</text>
</comment>
<reference evidence="1 2" key="2">
    <citation type="submission" date="2015-01" db="EMBL/GenBank/DDBJ databases">
        <authorList>
            <consortium name="NBRP consortium"/>
            <person name="Sawabe T."/>
            <person name="Meirelles P."/>
            <person name="Feng G."/>
            <person name="Sayaka M."/>
            <person name="Hattori M."/>
            <person name="Ohkuma M."/>
        </authorList>
    </citation>
    <scope>NUCLEOTIDE SEQUENCE [LARGE SCALE GENOMIC DNA]</scope>
    <source>
        <strain evidence="1 2">JCM19232</strain>
    </source>
</reference>
<name>A0A0B8P6Y4_9VIBR</name>
<evidence type="ECO:0000313" key="2">
    <source>
        <dbReference type="Proteomes" id="UP000031670"/>
    </source>
</evidence>
<accession>A0A0B8P6Y4</accession>
<dbReference type="EMBL" id="BBSA01000004">
    <property type="protein sequence ID" value="GAM62021.1"/>
    <property type="molecule type" value="Genomic_DNA"/>
</dbReference>
<sequence>MVSVAPAAVPMSGKSEVLAQAGEVMHNDELRTTASIDRNGFFLKGFNKHFLFEL</sequence>
<proteinExistence type="predicted"/>
<dbReference type="Proteomes" id="UP000031670">
    <property type="component" value="Unassembled WGS sequence"/>
</dbReference>
<organism evidence="1 2">
    <name type="scientific">Vibrio ishigakensis</name>
    <dbReference type="NCBI Taxonomy" id="1481914"/>
    <lineage>
        <taxon>Bacteria</taxon>
        <taxon>Pseudomonadati</taxon>
        <taxon>Pseudomonadota</taxon>
        <taxon>Gammaproteobacteria</taxon>
        <taxon>Vibrionales</taxon>
        <taxon>Vibrionaceae</taxon>
        <taxon>Vibrio</taxon>
    </lineage>
</organism>
<evidence type="ECO:0000313" key="1">
    <source>
        <dbReference type="EMBL" id="GAM62021.1"/>
    </source>
</evidence>
<reference evidence="1 2" key="1">
    <citation type="submission" date="2015-01" db="EMBL/GenBank/DDBJ databases">
        <title>Vibrio sp. C5 JCM 19232 whole genome shotgun sequence.</title>
        <authorList>
            <person name="Sawabe T."/>
            <person name="Meirelles P."/>
            <person name="Feng G."/>
            <person name="Sayaka M."/>
            <person name="Hattori M."/>
            <person name="Ohkuma M."/>
        </authorList>
    </citation>
    <scope>NUCLEOTIDE SEQUENCE [LARGE SCALE GENOMIC DNA]</scope>
    <source>
        <strain evidence="1 2">JCM19232</strain>
    </source>
</reference>
<dbReference type="AlphaFoldDB" id="A0A0B8P6Y4"/>
<protein>
    <submittedName>
        <fullName evidence="1">Uncharacterized protein</fullName>
    </submittedName>
</protein>
<gene>
    <name evidence="1" type="ORF">JCM19232_6326</name>
</gene>